<dbReference type="InterPro" id="IPR032183">
    <property type="entry name" value="PKD-like"/>
</dbReference>
<accession>A0A1G6G945</accession>
<dbReference type="RefSeq" id="WP_074559233.1">
    <property type="nucleotide sequence ID" value="NZ_FMYE01000042.1"/>
</dbReference>
<evidence type="ECO:0000313" key="1">
    <source>
        <dbReference type="EMBL" id="SDB78507.1"/>
    </source>
</evidence>
<dbReference type="SUPFAM" id="SSF50978">
    <property type="entry name" value="WD40 repeat-like"/>
    <property type="match status" value="1"/>
</dbReference>
<proteinExistence type="predicted"/>
<dbReference type="AlphaFoldDB" id="A0A1G6G945"/>
<name>A0A1G6G945_BACOV</name>
<dbReference type="Proteomes" id="UP000183670">
    <property type="component" value="Unassembled WGS sequence"/>
</dbReference>
<dbReference type="InterPro" id="IPR036322">
    <property type="entry name" value="WD40_repeat_dom_sf"/>
</dbReference>
<reference evidence="1 2" key="1">
    <citation type="submission" date="2016-10" db="EMBL/GenBank/DDBJ databases">
        <authorList>
            <person name="de Groot N.N."/>
        </authorList>
    </citation>
    <scope>NUCLEOTIDE SEQUENCE [LARGE SCALE GENOMIC DNA]</scope>
    <source>
        <strain evidence="1 2">NLAE-zl-C500</strain>
    </source>
</reference>
<dbReference type="Pfam" id="PF16407">
    <property type="entry name" value="PKD_2"/>
    <property type="match status" value="1"/>
</dbReference>
<sequence length="546" mass="61421">MKRKTILFISILQLLVITGCYDDLGNYGYTNSTKVSFVNSASSDYTFMVGDLFEMDAPVNFSTDIGNVDELFTVQWYLNRELIYTGYHLKYQFEKGGTYELILKVINKETNETYISNKYTLTGKNSFDWGWMILSDKGDGKSALSFINPAFRVTHNVESTIEGGLGTDPQGIYYYYVLGSISGSYVSGLPKVLINQGSGSVTLDGNSLQKDMWLADEFENRKEPDDLKIMDFAFKEEYYVICSEQGEVYIRTVGSDNKAIPYYGKYGAMPYEFEGGSRITCFAPFHNVTYWCADEERCILYDEQNARFIGITHYPQWGAVYTPAIVYFKTYDQDLEVPSGVLRVNNMGAGTRCLAIGAYEKKDVASNGGLTFWSNYVSLIDVQGTGNYDLHEFAVKDMDNNSHLITGTDQYGFSGSSLLTPQSVIKMSSNFEKNPYFYFTDGDKNLYIYSMQMRSHMLAYTAGSRITGISGSPVVCEFYGYGGNSTDPNFRLALSQENGDIAIIDVNTSQMVRLFEGFAPDLELKTFSGFGDVKGMVWCTNYEGEY</sequence>
<protein>
    <submittedName>
        <fullName evidence="1">PKD-like family protein</fullName>
    </submittedName>
</protein>
<evidence type="ECO:0000313" key="2">
    <source>
        <dbReference type="Proteomes" id="UP000183670"/>
    </source>
</evidence>
<organism evidence="1 2">
    <name type="scientific">Bacteroides ovatus</name>
    <dbReference type="NCBI Taxonomy" id="28116"/>
    <lineage>
        <taxon>Bacteria</taxon>
        <taxon>Pseudomonadati</taxon>
        <taxon>Bacteroidota</taxon>
        <taxon>Bacteroidia</taxon>
        <taxon>Bacteroidales</taxon>
        <taxon>Bacteroidaceae</taxon>
        <taxon>Bacteroides</taxon>
    </lineage>
</organism>
<dbReference type="PROSITE" id="PS51257">
    <property type="entry name" value="PROKAR_LIPOPROTEIN"/>
    <property type="match status" value="1"/>
</dbReference>
<gene>
    <name evidence="1" type="ORF">SAMN05192581_104220</name>
</gene>
<dbReference type="EMBL" id="FMYE01000042">
    <property type="protein sequence ID" value="SDB78507.1"/>
    <property type="molecule type" value="Genomic_DNA"/>
</dbReference>